<proteinExistence type="inferred from homology"/>
<dbReference type="InterPro" id="IPR016174">
    <property type="entry name" value="Di-haem_cyt_TM"/>
</dbReference>
<evidence type="ECO:0000256" key="7">
    <source>
        <dbReference type="ARBA" id="ARBA00022723"/>
    </source>
</evidence>
<name>A0ABV7FSJ5_9ALTE</name>
<keyword evidence="11 13" id="KW-0472">Membrane</keyword>
<dbReference type="InterPro" id="IPR052168">
    <property type="entry name" value="Cytochrome_b561_oxidase"/>
</dbReference>
<dbReference type="Proteomes" id="UP001595478">
    <property type="component" value="Unassembled WGS sequence"/>
</dbReference>
<keyword evidence="8" id="KW-0249">Electron transport</keyword>
<evidence type="ECO:0000256" key="10">
    <source>
        <dbReference type="ARBA" id="ARBA00023004"/>
    </source>
</evidence>
<dbReference type="EMBL" id="JBHRSW010000014">
    <property type="protein sequence ID" value="MFC3121807.1"/>
    <property type="molecule type" value="Genomic_DNA"/>
</dbReference>
<evidence type="ECO:0000256" key="4">
    <source>
        <dbReference type="ARBA" id="ARBA00022475"/>
    </source>
</evidence>
<comment type="caution">
    <text evidence="15">The sequence shown here is derived from an EMBL/GenBank/DDBJ whole genome shotgun (WGS) entry which is preliminary data.</text>
</comment>
<feature type="transmembrane region" description="Helical" evidence="13">
    <location>
        <begin position="7"/>
        <end position="31"/>
    </location>
</feature>
<reference evidence="16" key="1">
    <citation type="journal article" date="2019" name="Int. J. Syst. Evol. Microbiol.">
        <title>The Global Catalogue of Microorganisms (GCM) 10K type strain sequencing project: providing services to taxonomists for standard genome sequencing and annotation.</title>
        <authorList>
            <consortium name="The Broad Institute Genomics Platform"/>
            <consortium name="The Broad Institute Genome Sequencing Center for Infectious Disease"/>
            <person name="Wu L."/>
            <person name="Ma J."/>
        </authorList>
    </citation>
    <scope>NUCLEOTIDE SEQUENCE [LARGE SCALE GENOMIC DNA]</scope>
    <source>
        <strain evidence="16">KCTC 52473</strain>
    </source>
</reference>
<dbReference type="Gene3D" id="1.20.950.20">
    <property type="entry name" value="Transmembrane di-heme cytochromes, Chain C"/>
    <property type="match status" value="1"/>
</dbReference>
<keyword evidence="6 13" id="KW-0812">Transmembrane</keyword>
<evidence type="ECO:0000256" key="9">
    <source>
        <dbReference type="ARBA" id="ARBA00022989"/>
    </source>
</evidence>
<accession>A0ABV7FSJ5</accession>
<keyword evidence="4" id="KW-1003">Cell membrane</keyword>
<sequence length="185" mass="20989">MSTRYHSVAIVIHWLMAVSVLVMIGTGLYMVNIDMPKAEQFKLYQYHKAGGVVMLWLIVLRLVVRTSTKRPALPSSLSRKNQSLAQIGHGALYSLLILIPLSGWFMVSASPFGLPTFVFVDWIKWPHIGFASKNNTVEAISNTVHYILAYLLFFAVAGHVAATIYHYKIHRINLFQRMWLNTKGK</sequence>
<comment type="similarity">
    <text evidence="12">Belongs to the cytochrome b561 family.</text>
</comment>
<evidence type="ECO:0000256" key="12">
    <source>
        <dbReference type="ARBA" id="ARBA00037975"/>
    </source>
</evidence>
<feature type="transmembrane region" description="Helical" evidence="13">
    <location>
        <begin position="43"/>
        <end position="64"/>
    </location>
</feature>
<dbReference type="SUPFAM" id="SSF81342">
    <property type="entry name" value="Transmembrane di-heme cytochromes"/>
    <property type="match status" value="1"/>
</dbReference>
<dbReference type="InterPro" id="IPR011577">
    <property type="entry name" value="Cyt_b561_bac/Ni-Hgenase"/>
</dbReference>
<evidence type="ECO:0000256" key="5">
    <source>
        <dbReference type="ARBA" id="ARBA00022617"/>
    </source>
</evidence>
<evidence type="ECO:0000256" key="1">
    <source>
        <dbReference type="ARBA" id="ARBA00001970"/>
    </source>
</evidence>
<comment type="cofactor">
    <cofactor evidence="1">
        <name>heme b</name>
        <dbReference type="ChEBI" id="CHEBI:60344"/>
    </cofactor>
</comment>
<organism evidence="15 16">
    <name type="scientific">Agaribacter flavus</name>
    <dbReference type="NCBI Taxonomy" id="1902781"/>
    <lineage>
        <taxon>Bacteria</taxon>
        <taxon>Pseudomonadati</taxon>
        <taxon>Pseudomonadota</taxon>
        <taxon>Gammaproteobacteria</taxon>
        <taxon>Alteromonadales</taxon>
        <taxon>Alteromonadaceae</taxon>
        <taxon>Agaribacter</taxon>
    </lineage>
</organism>
<keyword evidence="3" id="KW-0813">Transport</keyword>
<feature type="transmembrane region" description="Helical" evidence="13">
    <location>
        <begin position="84"/>
        <end position="107"/>
    </location>
</feature>
<dbReference type="PANTHER" id="PTHR30529">
    <property type="entry name" value="CYTOCHROME B561"/>
    <property type="match status" value="1"/>
</dbReference>
<evidence type="ECO:0000256" key="8">
    <source>
        <dbReference type="ARBA" id="ARBA00022982"/>
    </source>
</evidence>
<dbReference type="RefSeq" id="WP_376919939.1">
    <property type="nucleotide sequence ID" value="NZ_JBHRSW010000014.1"/>
</dbReference>
<evidence type="ECO:0000313" key="16">
    <source>
        <dbReference type="Proteomes" id="UP001595478"/>
    </source>
</evidence>
<protein>
    <submittedName>
        <fullName evidence="15">Cytochrome b</fullName>
    </submittedName>
</protein>
<feature type="transmembrane region" description="Helical" evidence="13">
    <location>
        <begin position="147"/>
        <end position="167"/>
    </location>
</feature>
<evidence type="ECO:0000256" key="3">
    <source>
        <dbReference type="ARBA" id="ARBA00022448"/>
    </source>
</evidence>
<dbReference type="Pfam" id="PF01292">
    <property type="entry name" value="Ni_hydr_CYTB"/>
    <property type="match status" value="1"/>
</dbReference>
<evidence type="ECO:0000259" key="14">
    <source>
        <dbReference type="Pfam" id="PF01292"/>
    </source>
</evidence>
<evidence type="ECO:0000256" key="2">
    <source>
        <dbReference type="ARBA" id="ARBA00004651"/>
    </source>
</evidence>
<evidence type="ECO:0000256" key="6">
    <source>
        <dbReference type="ARBA" id="ARBA00022692"/>
    </source>
</evidence>
<gene>
    <name evidence="15" type="ORF">ACFOHL_09260</name>
</gene>
<dbReference type="PANTHER" id="PTHR30529:SF1">
    <property type="entry name" value="CYTOCHROME B561 HOMOLOG 2"/>
    <property type="match status" value="1"/>
</dbReference>
<keyword evidence="5" id="KW-0349">Heme</keyword>
<feature type="domain" description="Cytochrome b561 bacterial/Ni-hydrogenase" evidence="14">
    <location>
        <begin position="4"/>
        <end position="179"/>
    </location>
</feature>
<evidence type="ECO:0000256" key="13">
    <source>
        <dbReference type="SAM" id="Phobius"/>
    </source>
</evidence>
<evidence type="ECO:0000256" key="11">
    <source>
        <dbReference type="ARBA" id="ARBA00023136"/>
    </source>
</evidence>
<keyword evidence="16" id="KW-1185">Reference proteome</keyword>
<comment type="subcellular location">
    <subcellularLocation>
        <location evidence="2">Cell membrane</location>
        <topology evidence="2">Multi-pass membrane protein</topology>
    </subcellularLocation>
</comment>
<keyword evidence="9 13" id="KW-1133">Transmembrane helix</keyword>
<keyword evidence="7" id="KW-0479">Metal-binding</keyword>
<evidence type="ECO:0000313" key="15">
    <source>
        <dbReference type="EMBL" id="MFC3121807.1"/>
    </source>
</evidence>
<keyword evidence="10" id="KW-0408">Iron</keyword>